<proteinExistence type="predicted"/>
<organism evidence="2 3">
    <name type="scientific">Saccharata proteae CBS 121410</name>
    <dbReference type="NCBI Taxonomy" id="1314787"/>
    <lineage>
        <taxon>Eukaryota</taxon>
        <taxon>Fungi</taxon>
        <taxon>Dikarya</taxon>
        <taxon>Ascomycota</taxon>
        <taxon>Pezizomycotina</taxon>
        <taxon>Dothideomycetes</taxon>
        <taxon>Dothideomycetes incertae sedis</taxon>
        <taxon>Botryosphaeriales</taxon>
        <taxon>Saccharataceae</taxon>
        <taxon>Saccharata</taxon>
    </lineage>
</organism>
<dbReference type="EMBL" id="ML978715">
    <property type="protein sequence ID" value="KAF2089064.1"/>
    <property type="molecule type" value="Genomic_DNA"/>
</dbReference>
<evidence type="ECO:0000313" key="3">
    <source>
        <dbReference type="Proteomes" id="UP000799776"/>
    </source>
</evidence>
<keyword evidence="3" id="KW-1185">Reference proteome</keyword>
<feature type="region of interest" description="Disordered" evidence="1">
    <location>
        <begin position="224"/>
        <end position="292"/>
    </location>
</feature>
<dbReference type="AlphaFoldDB" id="A0A6A5YE23"/>
<accession>A0A6A5YE23</accession>
<reference evidence="2" key="1">
    <citation type="journal article" date="2020" name="Stud. Mycol.">
        <title>101 Dothideomycetes genomes: a test case for predicting lifestyles and emergence of pathogens.</title>
        <authorList>
            <person name="Haridas S."/>
            <person name="Albert R."/>
            <person name="Binder M."/>
            <person name="Bloem J."/>
            <person name="Labutti K."/>
            <person name="Salamov A."/>
            <person name="Andreopoulos B."/>
            <person name="Baker S."/>
            <person name="Barry K."/>
            <person name="Bills G."/>
            <person name="Bluhm B."/>
            <person name="Cannon C."/>
            <person name="Castanera R."/>
            <person name="Culley D."/>
            <person name="Daum C."/>
            <person name="Ezra D."/>
            <person name="Gonzalez J."/>
            <person name="Henrissat B."/>
            <person name="Kuo A."/>
            <person name="Liang C."/>
            <person name="Lipzen A."/>
            <person name="Lutzoni F."/>
            <person name="Magnuson J."/>
            <person name="Mondo S."/>
            <person name="Nolan M."/>
            <person name="Ohm R."/>
            <person name="Pangilinan J."/>
            <person name="Park H.-J."/>
            <person name="Ramirez L."/>
            <person name="Alfaro M."/>
            <person name="Sun H."/>
            <person name="Tritt A."/>
            <person name="Yoshinaga Y."/>
            <person name="Zwiers L.-H."/>
            <person name="Turgeon B."/>
            <person name="Goodwin S."/>
            <person name="Spatafora J."/>
            <person name="Crous P."/>
            <person name="Grigoriev I."/>
        </authorList>
    </citation>
    <scope>NUCLEOTIDE SEQUENCE</scope>
    <source>
        <strain evidence="2">CBS 121410</strain>
    </source>
</reference>
<gene>
    <name evidence="2" type="ORF">K490DRAFT_64273</name>
</gene>
<dbReference type="Proteomes" id="UP000799776">
    <property type="component" value="Unassembled WGS sequence"/>
</dbReference>
<feature type="compositionally biased region" description="Basic and acidic residues" evidence="1">
    <location>
        <begin position="261"/>
        <end position="275"/>
    </location>
</feature>
<evidence type="ECO:0000313" key="2">
    <source>
        <dbReference type="EMBL" id="KAF2089064.1"/>
    </source>
</evidence>
<name>A0A6A5YE23_9PEZI</name>
<sequence>MSYSTTTFTTCSASFVSNSEYDSDSSYGSSIDYEAAFDSTTTYDDDDDSNYDEDDEASISTTSTFVDTTTKPHRSTQVAFILPSESKSALPPTPTLSQLALDREEQLYRQTQLRRAARAHHFTRHIHAVLRLLDPGLAHLVYPSIDAIVTKGDVAIREAQNAGQKAAELKARIDALRRRSSNQSTASPDFKSKSASSIKDEATAAIAASKRTISDIGRIFRKSSSTTTTTTISSSSSPSTTSAANAQEARAEKKRRSQASKAEEKRKERELRAKQYDYMYGTTPSFADGFAA</sequence>
<feature type="compositionally biased region" description="Low complexity" evidence="1">
    <location>
        <begin position="224"/>
        <end position="242"/>
    </location>
</feature>
<protein>
    <submittedName>
        <fullName evidence="2">Uncharacterized protein</fullName>
    </submittedName>
</protein>
<evidence type="ECO:0000256" key="1">
    <source>
        <dbReference type="SAM" id="MobiDB-lite"/>
    </source>
</evidence>